<dbReference type="PANTHER" id="PTHR10211:SF0">
    <property type="entry name" value="DEOXYRIBODIPYRIMIDINE PHOTO-LYASE"/>
    <property type="match status" value="1"/>
</dbReference>
<evidence type="ECO:0000256" key="3">
    <source>
        <dbReference type="ARBA" id="ARBA00013149"/>
    </source>
</evidence>
<dbReference type="InterPro" id="IPR032673">
    <property type="entry name" value="DNA_photolyase_2_CS"/>
</dbReference>
<feature type="region of interest" description="Disordered" evidence="13">
    <location>
        <begin position="559"/>
        <end position="583"/>
    </location>
</feature>
<evidence type="ECO:0000256" key="12">
    <source>
        <dbReference type="ARBA" id="ARBA00033999"/>
    </source>
</evidence>
<evidence type="ECO:0000256" key="11">
    <source>
        <dbReference type="ARBA" id="ARBA00031671"/>
    </source>
</evidence>
<dbReference type="Proteomes" id="UP000626109">
    <property type="component" value="Unassembled WGS sequence"/>
</dbReference>
<keyword evidence="5" id="KW-0285">Flavoprotein</keyword>
<dbReference type="Gene3D" id="1.10.579.10">
    <property type="entry name" value="DNA Cyclobutane Dipyrimidine Photolyase, subunit A, domain 3"/>
    <property type="match status" value="1"/>
</dbReference>
<dbReference type="PROSITE" id="PS51645">
    <property type="entry name" value="PHR_CRY_ALPHA_BETA"/>
    <property type="match status" value="1"/>
</dbReference>
<dbReference type="EMBL" id="CAJNNW010033392">
    <property type="protein sequence ID" value="CAE8718631.1"/>
    <property type="molecule type" value="Genomic_DNA"/>
</dbReference>
<proteinExistence type="inferred from homology"/>
<evidence type="ECO:0000259" key="14">
    <source>
        <dbReference type="PROSITE" id="PS51645"/>
    </source>
</evidence>
<keyword evidence="10" id="KW-0456">Lyase</keyword>
<dbReference type="GO" id="GO:0000719">
    <property type="term" value="P:photoreactive repair"/>
    <property type="evidence" value="ECO:0007669"/>
    <property type="project" value="TreeGrafter"/>
</dbReference>
<dbReference type="FunFam" id="1.10.579.10:FF:000002">
    <property type="entry name" value="Deoxyribodipyrimidine photolyase"/>
    <property type="match status" value="1"/>
</dbReference>
<dbReference type="SUPFAM" id="SSF48173">
    <property type="entry name" value="Cryptochrome/photolyase FAD-binding domain"/>
    <property type="match status" value="1"/>
</dbReference>
<dbReference type="PROSITE" id="PS01083">
    <property type="entry name" value="DNA_PHOTOLYASES_2_1"/>
    <property type="match status" value="1"/>
</dbReference>
<comment type="caution">
    <text evidence="15">The sequence shown here is derived from an EMBL/GenBank/DDBJ whole genome shotgun (WGS) entry which is preliminary data.</text>
</comment>
<feature type="compositionally biased region" description="Basic and acidic residues" evidence="13">
    <location>
        <begin position="563"/>
        <end position="583"/>
    </location>
</feature>
<evidence type="ECO:0000256" key="4">
    <source>
        <dbReference type="ARBA" id="ARBA00014046"/>
    </source>
</evidence>
<dbReference type="GO" id="GO:0003904">
    <property type="term" value="F:deoxyribodipyrimidine photo-lyase activity"/>
    <property type="evidence" value="ECO:0007669"/>
    <property type="project" value="UniProtKB-EC"/>
</dbReference>
<keyword evidence="7" id="KW-0274">FAD</keyword>
<dbReference type="SUPFAM" id="SSF52425">
    <property type="entry name" value="Cryptochrome/photolyase, N-terminal domain"/>
    <property type="match status" value="1"/>
</dbReference>
<evidence type="ECO:0000256" key="7">
    <source>
        <dbReference type="ARBA" id="ARBA00022827"/>
    </source>
</evidence>
<evidence type="ECO:0000256" key="9">
    <source>
        <dbReference type="ARBA" id="ARBA00023204"/>
    </source>
</evidence>
<evidence type="ECO:0000256" key="2">
    <source>
        <dbReference type="ARBA" id="ARBA00006409"/>
    </source>
</evidence>
<dbReference type="Gene3D" id="3.40.50.620">
    <property type="entry name" value="HUPs"/>
    <property type="match status" value="1"/>
</dbReference>
<evidence type="ECO:0000313" key="16">
    <source>
        <dbReference type="Proteomes" id="UP000626109"/>
    </source>
</evidence>
<evidence type="ECO:0000256" key="10">
    <source>
        <dbReference type="ARBA" id="ARBA00023239"/>
    </source>
</evidence>
<keyword evidence="8" id="KW-0238">DNA-binding</keyword>
<evidence type="ECO:0000256" key="5">
    <source>
        <dbReference type="ARBA" id="ARBA00022630"/>
    </source>
</evidence>
<dbReference type="InterPro" id="IPR006050">
    <property type="entry name" value="DNA_photolyase_N"/>
</dbReference>
<reference evidence="15" key="1">
    <citation type="submission" date="2021-02" db="EMBL/GenBank/DDBJ databases">
        <authorList>
            <person name="Dougan E. K."/>
            <person name="Rhodes N."/>
            <person name="Thang M."/>
            <person name="Chan C."/>
        </authorList>
    </citation>
    <scope>NUCLEOTIDE SEQUENCE</scope>
</reference>
<protein>
    <recommendedName>
        <fullName evidence="4">Deoxyribodipyrimidine photo-lyase</fullName>
        <ecNumber evidence="3">4.1.99.3</ecNumber>
    </recommendedName>
    <alternativeName>
        <fullName evidence="11">DNA photolyase</fullName>
    </alternativeName>
</protein>
<feature type="region of interest" description="Disordered" evidence="13">
    <location>
        <begin position="427"/>
        <end position="457"/>
    </location>
</feature>
<feature type="compositionally biased region" description="Low complexity" evidence="13">
    <location>
        <begin position="434"/>
        <end position="454"/>
    </location>
</feature>
<dbReference type="InterPro" id="IPR036134">
    <property type="entry name" value="Crypto/Photolyase_FAD-like_sf"/>
</dbReference>
<dbReference type="Gene3D" id="1.25.40.80">
    <property type="match status" value="1"/>
</dbReference>
<dbReference type="GO" id="GO:0003677">
    <property type="term" value="F:DNA binding"/>
    <property type="evidence" value="ECO:0007669"/>
    <property type="project" value="UniProtKB-KW"/>
</dbReference>
<keyword evidence="9" id="KW-0234">DNA repair</keyword>
<evidence type="ECO:0000256" key="1">
    <source>
        <dbReference type="ARBA" id="ARBA00001974"/>
    </source>
</evidence>
<evidence type="ECO:0000313" key="15">
    <source>
        <dbReference type="EMBL" id="CAE8718631.1"/>
    </source>
</evidence>
<evidence type="ECO:0000256" key="13">
    <source>
        <dbReference type="SAM" id="MobiDB-lite"/>
    </source>
</evidence>
<organism evidence="15 16">
    <name type="scientific">Polarella glacialis</name>
    <name type="common">Dinoflagellate</name>
    <dbReference type="NCBI Taxonomy" id="89957"/>
    <lineage>
        <taxon>Eukaryota</taxon>
        <taxon>Sar</taxon>
        <taxon>Alveolata</taxon>
        <taxon>Dinophyceae</taxon>
        <taxon>Suessiales</taxon>
        <taxon>Suessiaceae</taxon>
        <taxon>Polarella</taxon>
    </lineage>
</organism>
<evidence type="ECO:0000256" key="8">
    <source>
        <dbReference type="ARBA" id="ARBA00023125"/>
    </source>
</evidence>
<dbReference type="PANTHER" id="PTHR10211">
    <property type="entry name" value="DEOXYRIBODIPYRIMIDINE PHOTOLYASE"/>
    <property type="match status" value="1"/>
</dbReference>
<feature type="non-terminal residue" evidence="15">
    <location>
        <position position="583"/>
    </location>
</feature>
<comment type="cofactor">
    <cofactor evidence="1">
        <name>FAD</name>
        <dbReference type="ChEBI" id="CHEBI:57692"/>
    </cofactor>
</comment>
<dbReference type="InterPro" id="IPR052219">
    <property type="entry name" value="Photolyase_Class-2"/>
</dbReference>
<dbReference type="Pfam" id="PF00875">
    <property type="entry name" value="DNA_photolyase"/>
    <property type="match status" value="1"/>
</dbReference>
<keyword evidence="6" id="KW-0227">DNA damage</keyword>
<name>A0A813L2Q5_POLGL</name>
<comment type="catalytic activity">
    <reaction evidence="12">
        <text>cyclobutadipyrimidine (in DNA) = 2 pyrimidine residues (in DNA).</text>
        <dbReference type="EC" id="4.1.99.3"/>
    </reaction>
</comment>
<dbReference type="InterPro" id="IPR014729">
    <property type="entry name" value="Rossmann-like_a/b/a_fold"/>
</dbReference>
<sequence length="583" mass="64458">AFQFLLEGLQDVKERLAQRGICFLCLRKPPVVSNCAASIVVDRGYAKLCRTWRAELVQRLPAMRVVQVETNVVVPVELASRSREPAAATLRPKIQRLLPRFLVPLREVALEHPASADQLTAQAPLPALEDLDIDRSVPRAPSSGGSRLAEERFQAFLPKLARYGVGKGNDPSVQDNSFLSPYLHFGHISSLDLALRVSKAQGPTPSRSGADASKVGPEAFLEELIIRRELAKNFCLYCDDYNLFDCLPGSARHSLLQHATDPRPVMYSFERLQRGETDDPCWNAAQWEMVSTGHMHNYMRMYWCKQLIVWTPDPRTAYEWAVRLNDRFSLDGRDENGYMGIAWCFGHHDRPFPERAIFGEVRPMTRKGLESKFDMQRYQQLVWRKCRAASAAEPRLLALLPAAALGGGQSGGLGALFRGQKQGGALVSSAAAVQPQQQQQHQQHQQQQPQQQQQALFAVSSVAPATAAAALPPMAGDNNTNNSNSSNSNTSSNNNNNNNNTNNNSNNNNNNSNNSNNTNNNNSNITNNTNKRTAGEVKKVATQAAASGKAQAGGLLRFFAPSSKREEPPSKRHCPEKDEKLKN</sequence>
<gene>
    <name evidence="15" type="ORF">PGLA2088_LOCUS40178</name>
</gene>
<feature type="domain" description="Photolyase/cryptochrome alpha/beta" evidence="14">
    <location>
        <begin position="1"/>
        <end position="76"/>
    </location>
</feature>
<comment type="similarity">
    <text evidence="2">Belongs to the DNA photolyase class-2 family.</text>
</comment>
<feature type="region of interest" description="Disordered" evidence="13">
    <location>
        <begin position="471"/>
        <end position="530"/>
    </location>
</feature>
<dbReference type="AlphaFoldDB" id="A0A813L2Q5"/>
<dbReference type="EC" id="4.1.99.3" evidence="3"/>
<dbReference type="InterPro" id="IPR036155">
    <property type="entry name" value="Crypto/Photolyase_N_sf"/>
</dbReference>
<evidence type="ECO:0000256" key="6">
    <source>
        <dbReference type="ARBA" id="ARBA00022763"/>
    </source>
</evidence>
<accession>A0A813L2Q5</accession>